<dbReference type="PANTHER" id="PTHR40083">
    <property type="entry name" value="UPF0122 PROTEIN CBO2450/CLC_2298"/>
    <property type="match status" value="1"/>
</dbReference>
<gene>
    <name evidence="4" type="ORF">BXT84_11775</name>
</gene>
<evidence type="ECO:0000256" key="2">
    <source>
        <dbReference type="ARBA" id="ARBA00024764"/>
    </source>
</evidence>
<dbReference type="InterPro" id="IPR054831">
    <property type="entry name" value="UPF0122_fam_protein"/>
</dbReference>
<reference evidence="4 5" key="1">
    <citation type="journal article" date="2019" name="Sci. Rep.">
        <title>Sulfobacillus thermotolerans: new insights into resistance and metabolic capacities of acidophilic chemolithotrophs.</title>
        <authorList>
            <person name="Panyushkina A.E."/>
            <person name="Babenko V.V."/>
            <person name="Nikitina A.S."/>
            <person name="Selezneva O.V."/>
            <person name="Tsaplina I.A."/>
            <person name="Letarova M.A."/>
            <person name="Kostryukova E.S."/>
            <person name="Letarov A.V."/>
        </authorList>
    </citation>
    <scope>NUCLEOTIDE SEQUENCE [LARGE SCALE GENOMIC DNA]</scope>
    <source>
        <strain evidence="4 5">Kr1</strain>
    </source>
</reference>
<evidence type="ECO:0000313" key="4">
    <source>
        <dbReference type="EMBL" id="AUW94537.1"/>
    </source>
</evidence>
<dbReference type="InterPro" id="IPR007394">
    <property type="entry name" value="UPF0122"/>
</dbReference>
<dbReference type="Gene3D" id="1.10.10.10">
    <property type="entry name" value="Winged helix-like DNA-binding domain superfamily/Winged helix DNA-binding domain"/>
    <property type="match status" value="1"/>
</dbReference>
<evidence type="ECO:0000256" key="1">
    <source>
        <dbReference type="ARBA" id="ARBA00008720"/>
    </source>
</evidence>
<dbReference type="InterPro" id="IPR013324">
    <property type="entry name" value="RNA_pol_sigma_r3/r4-like"/>
</dbReference>
<keyword evidence="5" id="KW-1185">Reference proteome</keyword>
<dbReference type="Pfam" id="PF04297">
    <property type="entry name" value="UPF0122"/>
    <property type="match status" value="1"/>
</dbReference>
<proteinExistence type="inferred from homology"/>
<dbReference type="InterPro" id="IPR036388">
    <property type="entry name" value="WH-like_DNA-bd_sf"/>
</dbReference>
<dbReference type="PANTHER" id="PTHR40083:SF1">
    <property type="entry name" value="UPF0122 PROTEIN YLXM"/>
    <property type="match status" value="1"/>
</dbReference>
<sequence>MQRPDRERANLLFDYYGALLTEHQQEVWRLYYVEDWSLMEIADAHHVTRTAIHDLLNRTAKSLEMFEAALHLVEHRHHQIRLLEHLRQAIEAAPAGTWQDQALHWIAELAGEEDRGDV</sequence>
<dbReference type="NCBIfam" id="NF045758">
    <property type="entry name" value="YlxM"/>
    <property type="match status" value="1"/>
</dbReference>
<comment type="similarity">
    <text evidence="1 3">Belongs to the UPF0122 family.</text>
</comment>
<dbReference type="HAMAP" id="MF_00245">
    <property type="entry name" value="UPF0122"/>
    <property type="match status" value="1"/>
</dbReference>
<dbReference type="SUPFAM" id="SSF88659">
    <property type="entry name" value="Sigma3 and sigma4 domains of RNA polymerase sigma factors"/>
    <property type="match status" value="1"/>
</dbReference>
<protein>
    <recommendedName>
        <fullName evidence="3">UPF0122 protein BXT84_11775</fullName>
    </recommendedName>
</protein>
<dbReference type="Proteomes" id="UP000325292">
    <property type="component" value="Chromosome"/>
</dbReference>
<organism evidence="4 5">
    <name type="scientific">Sulfobacillus thermotolerans</name>
    <dbReference type="NCBI Taxonomy" id="338644"/>
    <lineage>
        <taxon>Bacteria</taxon>
        <taxon>Bacillati</taxon>
        <taxon>Bacillota</taxon>
        <taxon>Clostridia</taxon>
        <taxon>Eubacteriales</taxon>
        <taxon>Clostridiales Family XVII. Incertae Sedis</taxon>
        <taxon>Sulfobacillus</taxon>
    </lineage>
</organism>
<dbReference type="EMBL" id="CP019454">
    <property type="protein sequence ID" value="AUW94537.1"/>
    <property type="molecule type" value="Genomic_DNA"/>
</dbReference>
<accession>A0ABM6RSY0</accession>
<evidence type="ECO:0000256" key="3">
    <source>
        <dbReference type="HAMAP-Rule" id="MF_00245"/>
    </source>
</evidence>
<evidence type="ECO:0000313" key="5">
    <source>
        <dbReference type="Proteomes" id="UP000325292"/>
    </source>
</evidence>
<name>A0ABM6RSY0_9FIRM</name>
<comment type="function">
    <text evidence="2 3">Might take part in the signal recognition particle (SRP) pathway. This is inferred from the conservation of its genetic proximity to ftsY/ffh. May be a regulatory protein.</text>
</comment>